<dbReference type="WBParaSite" id="Pan_g17515.t1">
    <property type="protein sequence ID" value="Pan_g17515.t1"/>
    <property type="gene ID" value="Pan_g17515"/>
</dbReference>
<accession>A0A7E4V7J1</accession>
<name>A0A7E4V7J1_PANRE</name>
<feature type="region of interest" description="Disordered" evidence="2">
    <location>
        <begin position="649"/>
        <end position="681"/>
    </location>
</feature>
<feature type="region of interest" description="Disordered" evidence="2">
    <location>
        <begin position="184"/>
        <end position="220"/>
    </location>
</feature>
<feature type="compositionally biased region" description="Polar residues" evidence="2">
    <location>
        <begin position="464"/>
        <end position="480"/>
    </location>
</feature>
<feature type="region of interest" description="Disordered" evidence="2">
    <location>
        <begin position="841"/>
        <end position="1201"/>
    </location>
</feature>
<reference evidence="4" key="2">
    <citation type="submission" date="2020-10" db="UniProtKB">
        <authorList>
            <consortium name="WormBaseParasite"/>
        </authorList>
    </citation>
    <scope>IDENTIFICATION</scope>
</reference>
<proteinExistence type="predicted"/>
<feature type="region of interest" description="Disordered" evidence="2">
    <location>
        <begin position="44"/>
        <end position="138"/>
    </location>
</feature>
<feature type="compositionally biased region" description="Low complexity" evidence="2">
    <location>
        <begin position="665"/>
        <end position="681"/>
    </location>
</feature>
<evidence type="ECO:0000256" key="2">
    <source>
        <dbReference type="SAM" id="MobiDB-lite"/>
    </source>
</evidence>
<feature type="coiled-coil region" evidence="1">
    <location>
        <begin position="707"/>
        <end position="734"/>
    </location>
</feature>
<feature type="compositionally biased region" description="Polar residues" evidence="2">
    <location>
        <begin position="413"/>
        <end position="434"/>
    </location>
</feature>
<keyword evidence="1" id="KW-0175">Coiled coil</keyword>
<feature type="compositionally biased region" description="Basic and acidic residues" evidence="2">
    <location>
        <begin position="362"/>
        <end position="379"/>
    </location>
</feature>
<feature type="compositionally biased region" description="Polar residues" evidence="2">
    <location>
        <begin position="487"/>
        <end position="500"/>
    </location>
</feature>
<feature type="compositionally biased region" description="Basic and acidic residues" evidence="2">
    <location>
        <begin position="777"/>
        <end position="788"/>
    </location>
</feature>
<evidence type="ECO:0000256" key="1">
    <source>
        <dbReference type="SAM" id="Coils"/>
    </source>
</evidence>
<evidence type="ECO:0000313" key="3">
    <source>
        <dbReference type="Proteomes" id="UP000492821"/>
    </source>
</evidence>
<feature type="compositionally biased region" description="Acidic residues" evidence="2">
    <location>
        <begin position="792"/>
        <end position="806"/>
    </location>
</feature>
<feature type="region of interest" description="Disordered" evidence="2">
    <location>
        <begin position="776"/>
        <end position="819"/>
    </location>
</feature>
<feature type="compositionally biased region" description="Basic residues" evidence="2">
    <location>
        <begin position="66"/>
        <end position="75"/>
    </location>
</feature>
<feature type="region of interest" description="Disordered" evidence="2">
    <location>
        <begin position="408"/>
        <end position="500"/>
    </location>
</feature>
<feature type="compositionally biased region" description="Polar residues" evidence="2">
    <location>
        <begin position="1066"/>
        <end position="1083"/>
    </location>
</feature>
<dbReference type="Proteomes" id="UP000492821">
    <property type="component" value="Unassembled WGS sequence"/>
</dbReference>
<evidence type="ECO:0000313" key="4">
    <source>
        <dbReference type="WBParaSite" id="Pan_g17515.t1"/>
    </source>
</evidence>
<keyword evidence="3" id="KW-1185">Reference proteome</keyword>
<feature type="compositionally biased region" description="Basic and acidic residues" evidence="2">
    <location>
        <begin position="1370"/>
        <end position="1386"/>
    </location>
</feature>
<feature type="compositionally biased region" description="Low complexity" evidence="2">
    <location>
        <begin position="1112"/>
        <end position="1143"/>
    </location>
</feature>
<reference evidence="3" key="1">
    <citation type="journal article" date="2013" name="Genetics">
        <title>The draft genome and transcriptome of Panagrellus redivivus are shaped by the harsh demands of a free-living lifestyle.</title>
        <authorList>
            <person name="Srinivasan J."/>
            <person name="Dillman A.R."/>
            <person name="Macchietto M.G."/>
            <person name="Heikkinen L."/>
            <person name="Lakso M."/>
            <person name="Fracchia K.M."/>
            <person name="Antoshechkin I."/>
            <person name="Mortazavi A."/>
            <person name="Wong G."/>
            <person name="Sternberg P.W."/>
        </authorList>
    </citation>
    <scope>NUCLEOTIDE SEQUENCE [LARGE SCALE GENOMIC DNA]</scope>
    <source>
        <strain evidence="3">MT8872</strain>
    </source>
</reference>
<feature type="region of interest" description="Disordered" evidence="2">
    <location>
        <begin position="238"/>
        <end position="261"/>
    </location>
</feature>
<protein>
    <submittedName>
        <fullName evidence="4">RanBP2-type domain-containing protein</fullName>
    </submittedName>
</protein>
<feature type="compositionally biased region" description="Acidic residues" evidence="2">
    <location>
        <begin position="443"/>
        <end position="455"/>
    </location>
</feature>
<feature type="compositionally biased region" description="Low complexity" evidence="2">
    <location>
        <begin position="103"/>
        <end position="114"/>
    </location>
</feature>
<feature type="compositionally biased region" description="Polar residues" evidence="2">
    <location>
        <begin position="1144"/>
        <end position="1156"/>
    </location>
</feature>
<feature type="compositionally biased region" description="Low complexity" evidence="2">
    <location>
        <begin position="997"/>
        <end position="1008"/>
    </location>
</feature>
<feature type="region of interest" description="Disordered" evidence="2">
    <location>
        <begin position="345"/>
        <end position="379"/>
    </location>
</feature>
<organism evidence="3 4">
    <name type="scientific">Panagrellus redivivus</name>
    <name type="common">Microworm</name>
    <dbReference type="NCBI Taxonomy" id="6233"/>
    <lineage>
        <taxon>Eukaryota</taxon>
        <taxon>Metazoa</taxon>
        <taxon>Ecdysozoa</taxon>
        <taxon>Nematoda</taxon>
        <taxon>Chromadorea</taxon>
        <taxon>Rhabditida</taxon>
        <taxon>Tylenchina</taxon>
        <taxon>Panagrolaimomorpha</taxon>
        <taxon>Panagrolaimoidea</taxon>
        <taxon>Panagrolaimidae</taxon>
        <taxon>Panagrellus</taxon>
    </lineage>
</organism>
<sequence>MSDTEQRGKRILALRENLTNANTIPDRIQAHQAVVDMLDDINSQGRKENVPSSSDSAVDTEMPGKPLHKRPRRKSPAVASRIQSFPALGVENGFSGFERSSTDEGATSSSSTSKTFRRRSQSQSRLNATSLRSPRIITKPTRAQSTDNLMLTPDAKQRVFNYDFRGPIPRNHHCQRSLFGKSVDVPEDPTTAPKCTPVRKRPFKSPMSADRKPRPRQMSPAFKSTLKTSEIGQQTLHQTSCDAHRSKPTPGAVVTASKSDVSVAQRKLDEWKPREEYVLPPSKPTETGFGIPAVMKTPERHQNTRAFGFTTPKSAQSNIFTSPKTPYEYYKTPSMKMGNISSDASFTSAKEEQTPQKRSNIRRIERPGKASDDRFSDEHRKSIDAVRIAREAYTSQINQALQALTPVRDSRFSEGSPNRSQSFLRHSLTRTPDSNFVGRPPVDDEESSEEVEANLENDPPVAASKTTTIEMPTPVFSSSKSPEKPIATSTPTKPQAQSSTILRGGVKKTSLTPKKLYDDYCEWLRVYFSAKTQLLKLAAKYCDHEGLADKARRCRKEIESFAEASEKLKATAKIWCDDFTDRHINLVLDKMNGMKSDVHETLKTRDKINRKMKESRKSINFSFLGIVSVDSTQVDRVASIDRHFKTVSQMVSTKPRDPPVPTVPIPESARSQQEIESSEASQAALMVLEATRKARRDEHRALKISRKADRAERCAQLEAEIASLNAQIAALLSERRASLPVASAPILSARHLPEGSERPSLVPKLDFSSFMTPRPVEQVEKVEEKPEVVETAPEEVEADPEEEEERFETPPPPPVVEKVTPAAGDAVVLAPLTESESLTAASAVKDAVSTPSLITDVPDKVVEKPADEAPIEREPPSVFSEHRTSRDGASLGDLESLPQEAAPPSPEATENDVSTMRDIQEEAISELPKEASPIAASDEPVEAVVGTKTAPQPARSPEEDDDDHQSAQEKPASASSRDGFSAFSSLSSARNDLSDGLASLPEPASSPESTKEVPSPVKSDENEKVESPPAAITSPNSVESVQEEIEQHDEAIPSGNLSSDPERLPSSENSGIFPSGIVSSNLLEDSPVPSPPKPEPQVADETTDVPDEASKTTSVSGEASSTTSSATKSKTTDDSATSAGSTVPSSKESSARSVETVSDEAPSAVQSASSAMSSSTPSEVPSLVKLPQSMEETHQEEDVSIVEEFSAPEPAHHEEDVSLTTEDFSASITSEFNRSGRRRSYERVETGQILKRLGTSPTYQRAASVDEDVDNLSTSLEGIKLHAAPPLSPFASVSPRNSIGKSPVFNRSRNAEQRDSFGPINTSITGGGGDDLDFLNSSLGEMGRKFALFDDVELAPRVSDGKEVASWNQERSRELENVSVPPKDDSDAVPSSKVEFEPPLTIRTDDLTSKSSAFEPVKKDYNSVLIIVKEGCQSLWSQLRAVESGELDITDLKLDCKVPSSSEPDYYQAAFKKAILDTVVEVAKPLLVKGVKFADETHFCSDISKKVMNNLSIDAASDILDIRHVWNKINPSQPPMKEIEALVYESVYKFGAAEVDRIRNITYNGVVEVLKLNTPEKMDGIHRVFAKSP</sequence>
<feature type="compositionally biased region" description="Polar residues" evidence="2">
    <location>
        <begin position="973"/>
        <end position="991"/>
    </location>
</feature>
<feature type="region of interest" description="Disordered" evidence="2">
    <location>
        <begin position="1361"/>
        <end position="1394"/>
    </location>
</feature>
<feature type="compositionally biased region" description="Basic and acidic residues" evidence="2">
    <location>
        <begin position="857"/>
        <end position="886"/>
    </location>
</feature>
<feature type="compositionally biased region" description="Low complexity" evidence="2">
    <location>
        <begin position="1161"/>
        <end position="1184"/>
    </location>
</feature>